<dbReference type="EMBL" id="HBIS01001058">
    <property type="protein sequence ID" value="CAE0607093.1"/>
    <property type="molecule type" value="Transcribed_RNA"/>
</dbReference>
<sequence length="409" mass="45246">MDRSHSELVKDWKAWLGAWVESEFESVLPSTSASAVESTSETLLGTNWETDDKSVGVAPRRLSAGPHTHLVVLVNGLLGNSSNWECFISNLEADGRTGHFLLHPSQTNNMFGTYEGIDVCGQRLVEEIQEVVAENPGLQHISLVGHSMGGLLARWAVGKLYDAKKRTVAGLQPAHFMTLATPHLGCSGESAQPNHVPFIAWTPEPLGKYLEKAAVPFAGLFLKRTGEHFFLKDGLPLEQAVQNVDAGPLLFRMCHDCTEAPYLSALRAFHTRTCYANVSGDYLVAWANSAICHPSVLKTLEGLQKTEGGCRFIVSDDGLAAATDRCLQLDDELVSPSRTESLMLRNLNSMPWRRVHVDFKETVVPLLAHNHIQVTRRWLNWEGEEFVKEVVKHILELEESWKVSSGDST</sequence>
<dbReference type="Gene3D" id="3.40.50.1820">
    <property type="entry name" value="alpha/beta hydrolase"/>
    <property type="match status" value="1"/>
</dbReference>
<dbReference type="PANTHER" id="PTHR12482:SF11">
    <property type="entry name" value="LIPASE YOR059C ISOFORM X1"/>
    <property type="match status" value="1"/>
</dbReference>
<dbReference type="SUPFAM" id="SSF53474">
    <property type="entry name" value="alpha/beta-Hydrolases"/>
    <property type="match status" value="1"/>
</dbReference>
<dbReference type="AlphaFoldDB" id="A0A7S3XBN1"/>
<name>A0A7S3XBN1_9CHLO</name>
<organism evidence="2">
    <name type="scientific">Picocystis salinarum</name>
    <dbReference type="NCBI Taxonomy" id="88271"/>
    <lineage>
        <taxon>Eukaryota</taxon>
        <taxon>Viridiplantae</taxon>
        <taxon>Chlorophyta</taxon>
        <taxon>Picocystophyceae</taxon>
        <taxon>Picocystales</taxon>
        <taxon>Picocystaceae</taxon>
        <taxon>Picocystis</taxon>
    </lineage>
</organism>
<dbReference type="InterPro" id="IPR007751">
    <property type="entry name" value="DUF676_lipase-like"/>
</dbReference>
<gene>
    <name evidence="2" type="ORF">PSAL00342_LOCUS910</name>
</gene>
<dbReference type="Pfam" id="PF05057">
    <property type="entry name" value="DUF676"/>
    <property type="match status" value="1"/>
</dbReference>
<dbReference type="InterPro" id="IPR029058">
    <property type="entry name" value="AB_hydrolase_fold"/>
</dbReference>
<evidence type="ECO:0000313" key="2">
    <source>
        <dbReference type="EMBL" id="CAE0607093.1"/>
    </source>
</evidence>
<accession>A0A7S3XBN1</accession>
<evidence type="ECO:0000259" key="1">
    <source>
        <dbReference type="Pfam" id="PF05057"/>
    </source>
</evidence>
<reference evidence="2" key="1">
    <citation type="submission" date="2021-01" db="EMBL/GenBank/DDBJ databases">
        <authorList>
            <person name="Corre E."/>
            <person name="Pelletier E."/>
            <person name="Niang G."/>
            <person name="Scheremetjew M."/>
            <person name="Finn R."/>
            <person name="Kale V."/>
            <person name="Holt S."/>
            <person name="Cochrane G."/>
            <person name="Meng A."/>
            <person name="Brown T."/>
            <person name="Cohen L."/>
        </authorList>
    </citation>
    <scope>NUCLEOTIDE SEQUENCE</scope>
    <source>
        <strain evidence="2">CCMP1897</strain>
    </source>
</reference>
<feature type="domain" description="DUF676" evidence="1">
    <location>
        <begin position="68"/>
        <end position="288"/>
    </location>
</feature>
<proteinExistence type="predicted"/>
<dbReference type="InterPro" id="IPR044294">
    <property type="entry name" value="Lipase-like"/>
</dbReference>
<protein>
    <recommendedName>
        <fullName evidence="1">DUF676 domain-containing protein</fullName>
    </recommendedName>
</protein>
<dbReference type="PANTHER" id="PTHR12482">
    <property type="entry name" value="LIPASE ROG1-RELATED-RELATED"/>
    <property type="match status" value="1"/>
</dbReference>